<accession>A0A061RC38</accession>
<dbReference type="EMBL" id="GBEZ01018362">
    <property type="protein sequence ID" value="JAC68066.1"/>
    <property type="molecule type" value="Transcribed_RNA"/>
</dbReference>
<reference evidence="1" key="1">
    <citation type="submission" date="2014-05" db="EMBL/GenBank/DDBJ databases">
        <title>The transcriptome of the halophilic microalga Tetraselmis sp. GSL018 isolated from the Great Salt Lake, Utah.</title>
        <authorList>
            <person name="Jinkerson R.E."/>
            <person name="D'Adamo S."/>
            <person name="Posewitz M.C."/>
        </authorList>
    </citation>
    <scope>NUCLEOTIDE SEQUENCE</scope>
    <source>
        <strain evidence="1">GSL018</strain>
    </source>
</reference>
<gene>
    <name evidence="1" type="ORF">TSPGSL018_9608</name>
</gene>
<feature type="non-terminal residue" evidence="1">
    <location>
        <position position="71"/>
    </location>
</feature>
<proteinExistence type="predicted"/>
<name>A0A061RC38_9CHLO</name>
<protein>
    <submittedName>
        <fullName evidence="1">Uncharacterized protein</fullName>
    </submittedName>
</protein>
<evidence type="ECO:0000313" key="1">
    <source>
        <dbReference type="EMBL" id="JAC68066.1"/>
    </source>
</evidence>
<organism evidence="1">
    <name type="scientific">Tetraselmis sp. GSL018</name>
    <dbReference type="NCBI Taxonomy" id="582737"/>
    <lineage>
        <taxon>Eukaryota</taxon>
        <taxon>Viridiplantae</taxon>
        <taxon>Chlorophyta</taxon>
        <taxon>core chlorophytes</taxon>
        <taxon>Chlorodendrophyceae</taxon>
        <taxon>Chlorodendrales</taxon>
        <taxon>Chlorodendraceae</taxon>
        <taxon>Tetraselmis</taxon>
    </lineage>
</organism>
<feature type="non-terminal residue" evidence="1">
    <location>
        <position position="1"/>
    </location>
</feature>
<sequence length="71" mass="7421">GVAVVPPVSKVALGPFPPAFTDPPPLAFLFCRLPLYPCLPVSLCLPASVSDLSFLCLPLFLPPSLKVSISS</sequence>
<dbReference type="AlphaFoldDB" id="A0A061RC38"/>